<dbReference type="CDD" id="cd07302">
    <property type="entry name" value="CHD"/>
    <property type="match status" value="1"/>
</dbReference>
<evidence type="ECO:0000256" key="1">
    <source>
        <dbReference type="SAM" id="Phobius"/>
    </source>
</evidence>
<dbReference type="InterPro" id="IPR001054">
    <property type="entry name" value="A/G_cyclase"/>
</dbReference>
<dbReference type="Gene3D" id="3.30.70.1230">
    <property type="entry name" value="Nucleotide cyclase"/>
    <property type="match status" value="1"/>
</dbReference>
<dbReference type="SUPFAM" id="SSF55073">
    <property type="entry name" value="Nucleotide cyclase"/>
    <property type="match status" value="1"/>
</dbReference>
<accession>A0A6L6HS79</accession>
<protein>
    <submittedName>
        <fullName evidence="3">CHASE2 domain-containing protein</fullName>
    </submittedName>
</protein>
<evidence type="ECO:0000313" key="3">
    <source>
        <dbReference type="EMBL" id="MTE01093.1"/>
    </source>
</evidence>
<dbReference type="GO" id="GO:0035556">
    <property type="term" value="P:intracellular signal transduction"/>
    <property type="evidence" value="ECO:0007669"/>
    <property type="project" value="InterPro"/>
</dbReference>
<reference evidence="3 4" key="1">
    <citation type="submission" date="2019-11" db="EMBL/GenBank/DDBJ databases">
        <authorList>
            <person name="Lang L."/>
        </authorList>
    </citation>
    <scope>NUCLEOTIDE SEQUENCE [LARGE SCALE GENOMIC DNA]</scope>
    <source>
        <strain evidence="3 4">YIM 132242</strain>
    </source>
</reference>
<dbReference type="Pfam" id="PF05226">
    <property type="entry name" value="CHASE2"/>
    <property type="match status" value="1"/>
</dbReference>
<evidence type="ECO:0000259" key="2">
    <source>
        <dbReference type="PROSITE" id="PS50125"/>
    </source>
</evidence>
<keyword evidence="4" id="KW-1185">Reference proteome</keyword>
<dbReference type="EMBL" id="WMBT01000007">
    <property type="protein sequence ID" value="MTE01093.1"/>
    <property type="molecule type" value="Genomic_DNA"/>
</dbReference>
<feature type="domain" description="Guanylate cyclase" evidence="2">
    <location>
        <begin position="436"/>
        <end position="568"/>
    </location>
</feature>
<dbReference type="SMART" id="SM00044">
    <property type="entry name" value="CYCc"/>
    <property type="match status" value="1"/>
</dbReference>
<dbReference type="PROSITE" id="PS50125">
    <property type="entry name" value="GUANYLATE_CYCLASE_2"/>
    <property type="match status" value="1"/>
</dbReference>
<comment type="caution">
    <text evidence="3">The sequence shown here is derived from an EMBL/GenBank/DDBJ whole genome shotgun (WGS) entry which is preliminary data.</text>
</comment>
<evidence type="ECO:0000313" key="4">
    <source>
        <dbReference type="Proteomes" id="UP000481417"/>
    </source>
</evidence>
<dbReference type="Proteomes" id="UP000481417">
    <property type="component" value="Unassembled WGS sequence"/>
</dbReference>
<dbReference type="GO" id="GO:0009190">
    <property type="term" value="P:cyclic nucleotide biosynthetic process"/>
    <property type="evidence" value="ECO:0007669"/>
    <property type="project" value="InterPro"/>
</dbReference>
<dbReference type="RefSeq" id="WP_154765160.1">
    <property type="nucleotide sequence ID" value="NZ_WMBT01000007.1"/>
</dbReference>
<dbReference type="SMART" id="SM01080">
    <property type="entry name" value="CHASE2"/>
    <property type="match status" value="1"/>
</dbReference>
<proteinExistence type="predicted"/>
<keyword evidence="1" id="KW-0472">Membrane</keyword>
<dbReference type="InterPro" id="IPR007890">
    <property type="entry name" value="CHASE2"/>
</dbReference>
<keyword evidence="1" id="KW-1133">Transmembrane helix</keyword>
<sequence>MARRLNRRRIGLFLAGAAVALGLALLVLDPPPVLQAWQDRVFDAMILALPPARGPVPLVRVIDIGATDDTGAPWDRGDTARLAARLADADPAVVAWDIVFSGDCAAGGVNDALAAALARGPSVLGFLLAEGGPAPPARPTLAFAEGAARLLWRAPGAEAACPAFGAAATAASVALASDGDGRLRKVPVGVIVGAAPFPSLAVEAVRVALGDTAVLLGPPPAPWLRVGGRRIALDGDGQIRLRPSVPQAWGNRTLRADAVLAGAGGASLRGAVVLVGSSLPERGGLRATAASPLQPSVQIHADLAHALLSGTAPHRDAASSRLEAAFVAAAGLIAVAAVLALPALPAMAVATVAALLWAAACLAVQRQTGSLIDPATPALAVLATALLTLIGRAAQTGRAERLLRRRMGQLLPAAVVARLAEEPQLLKLEGEARVVTALFTDIEDFSRTTHRLGPRDLVRVLDAYFGLTCAIVLKHGGMIDKLVGDSVHALFNAPLDQPGHVDAALACACEIRAATEAFRRLPAPVAGGLGRTRIGIETGPAVLGDVGSGARIDYTAHGDAVNLAARLQEANKALGSTICVGPAAARAASLPLRSLGVVEIRSFGPLQVFAPDHSPTLAKAASTRA</sequence>
<dbReference type="InterPro" id="IPR050697">
    <property type="entry name" value="Adenylyl/Guanylyl_Cyclase_3/4"/>
</dbReference>
<keyword evidence="1" id="KW-0812">Transmembrane</keyword>
<dbReference type="AlphaFoldDB" id="A0A6L6HS79"/>
<name>A0A6L6HS79_9RHOB</name>
<dbReference type="InterPro" id="IPR029787">
    <property type="entry name" value="Nucleotide_cyclase"/>
</dbReference>
<dbReference type="Pfam" id="PF00211">
    <property type="entry name" value="Guanylate_cyc"/>
    <property type="match status" value="1"/>
</dbReference>
<organism evidence="3 4">
    <name type="scientific">Paracoccus lichenicola</name>
    <dbReference type="NCBI Taxonomy" id="2665644"/>
    <lineage>
        <taxon>Bacteria</taxon>
        <taxon>Pseudomonadati</taxon>
        <taxon>Pseudomonadota</taxon>
        <taxon>Alphaproteobacteria</taxon>
        <taxon>Rhodobacterales</taxon>
        <taxon>Paracoccaceae</taxon>
        <taxon>Paracoccus</taxon>
    </lineage>
</organism>
<feature type="transmembrane region" description="Helical" evidence="1">
    <location>
        <begin position="377"/>
        <end position="395"/>
    </location>
</feature>
<dbReference type="PANTHER" id="PTHR43081">
    <property type="entry name" value="ADENYLATE CYCLASE, TERMINAL-DIFFERENTIATION SPECIFIC-RELATED"/>
    <property type="match status" value="1"/>
</dbReference>
<gene>
    <name evidence="3" type="ORF">GIY56_12380</name>
</gene>
<dbReference type="PANTHER" id="PTHR43081:SF1">
    <property type="entry name" value="ADENYLATE CYCLASE, TERMINAL-DIFFERENTIATION SPECIFIC"/>
    <property type="match status" value="1"/>
</dbReference>
<dbReference type="GO" id="GO:0004016">
    <property type="term" value="F:adenylate cyclase activity"/>
    <property type="evidence" value="ECO:0007669"/>
    <property type="project" value="UniProtKB-ARBA"/>
</dbReference>